<reference evidence="2 3" key="1">
    <citation type="submission" date="2018-09" db="EMBL/GenBank/DDBJ databases">
        <authorList>
            <person name="Tagini F."/>
        </authorList>
    </citation>
    <scope>NUCLEOTIDE SEQUENCE [LARGE SCALE GENOMIC DNA]</scope>
    <source>
        <strain evidence="2 3">MK13</strain>
    </source>
</reference>
<feature type="compositionally biased region" description="Basic residues" evidence="1">
    <location>
        <begin position="77"/>
        <end position="86"/>
    </location>
</feature>
<dbReference type="AlphaFoldDB" id="A0A498QCR7"/>
<evidence type="ECO:0000313" key="2">
    <source>
        <dbReference type="EMBL" id="VBA44088.1"/>
    </source>
</evidence>
<dbReference type="Proteomes" id="UP000267289">
    <property type="component" value="Unassembled WGS sequence"/>
</dbReference>
<proteinExistence type="predicted"/>
<keyword evidence="3" id="KW-1185">Reference proteome</keyword>
<evidence type="ECO:0000256" key="1">
    <source>
        <dbReference type="SAM" id="MobiDB-lite"/>
    </source>
</evidence>
<dbReference type="InterPro" id="IPR036291">
    <property type="entry name" value="NAD(P)-bd_dom_sf"/>
</dbReference>
<sequence length="240" mass="26962">MTADVAASVYAGGRPRRRQQLAVGVLVNNAGCSRSGALETLPMQDLRRQFETNAFGLVRMCQLVGQAGVRVPPSARPPKRFTRRARWTSSAADPTPSPKRSEKRLPQTTYRCGSGHALGAPTHRHPVLDDRSDVGSLPGQSISAVRSRVRGLSWRTGIRRSGRRLPRHRRRTLDRRHWRREASSMRWLLGQGNRPDCRHGCRNPEYHSHGGNFGDNAVAAARNRVYRATRSSFGRRCWAR</sequence>
<dbReference type="Gene3D" id="3.40.50.720">
    <property type="entry name" value="NAD(P)-binding Rossmann-like Domain"/>
    <property type="match status" value="1"/>
</dbReference>
<protein>
    <submittedName>
        <fullName evidence="2">Uncharacterized protein</fullName>
    </submittedName>
</protein>
<feature type="region of interest" description="Disordered" evidence="1">
    <location>
        <begin position="71"/>
        <end position="139"/>
    </location>
</feature>
<evidence type="ECO:0000313" key="3">
    <source>
        <dbReference type="Proteomes" id="UP000267289"/>
    </source>
</evidence>
<organism evidence="2 3">
    <name type="scientific">Mycobacterium innocens</name>
    <dbReference type="NCBI Taxonomy" id="2341083"/>
    <lineage>
        <taxon>Bacteria</taxon>
        <taxon>Bacillati</taxon>
        <taxon>Actinomycetota</taxon>
        <taxon>Actinomycetes</taxon>
        <taxon>Mycobacteriales</taxon>
        <taxon>Mycobacteriaceae</taxon>
        <taxon>Mycobacterium</taxon>
    </lineage>
</organism>
<dbReference type="EMBL" id="UPHQ01000256">
    <property type="protein sequence ID" value="VBA44088.1"/>
    <property type="molecule type" value="Genomic_DNA"/>
</dbReference>
<name>A0A498QCR7_9MYCO</name>
<gene>
    <name evidence="2" type="ORF">LAUMK13_04845</name>
</gene>
<dbReference type="SUPFAM" id="SSF51735">
    <property type="entry name" value="NAD(P)-binding Rossmann-fold domains"/>
    <property type="match status" value="1"/>
</dbReference>
<dbReference type="RefSeq" id="WP_341868770.1">
    <property type="nucleotide sequence ID" value="NZ_UPHQ01000256.1"/>
</dbReference>
<accession>A0A498QCR7</accession>